<evidence type="ECO:0000256" key="1">
    <source>
        <dbReference type="SAM" id="MobiDB-lite"/>
    </source>
</evidence>
<keyword evidence="3" id="KW-1185">Reference proteome</keyword>
<feature type="compositionally biased region" description="Basic and acidic residues" evidence="1">
    <location>
        <begin position="138"/>
        <end position="152"/>
    </location>
</feature>
<sequence length="441" mass="47123">MGLNSWLRGRVAVAPFVVTAPGGTSVRVAVEREIREHGRLQVGSPAAADLLVVAGPADEEFDSYVTRVFDSMPLPRDRAWITEPNAAATEIGAAIVRLRAGVAAVSPPSHPESVDGPHQQHHRTSGHDAEPAPVREQAAVHEHTQHTAGDEHMGHAAEHEHIGHAAEHQHIGHAAEHEHMGHAAGGAAHGGHNHDMGMMMPGGLAMADRADDRDGLKLDVLTVPLGPVLAWWPAGLTAVTRWQGDIVCDATVSVLAAPSGTVPFWLKPWLHPGQVDANLRGRWRAARALDSASTLLTLAGWSDAATTARRLRDELLAGELSGAGEVRLRRWTRRVAGSWVLRSSLRDVGRIAEGSDVPAGLVGDAHDRLLRWIAETDLARRHEEKTTGGFIDAQITRCQWIVDTLPTLLAGTELAEARLTVASLDPDIEVLTASVAEAAHG</sequence>
<comment type="caution">
    <text evidence="2">The sequence shown here is derived from an EMBL/GenBank/DDBJ whole genome shotgun (WGS) entry which is preliminary data.</text>
</comment>
<evidence type="ECO:0000313" key="3">
    <source>
        <dbReference type="Proteomes" id="UP000295087"/>
    </source>
</evidence>
<evidence type="ECO:0000313" key="2">
    <source>
        <dbReference type="EMBL" id="TDP38615.1"/>
    </source>
</evidence>
<accession>A0A4R6PKX8</accession>
<dbReference type="AlphaFoldDB" id="A0A4R6PKX8"/>
<protein>
    <submittedName>
        <fullName evidence="2">Uncharacterized protein</fullName>
    </submittedName>
</protein>
<organism evidence="2 3">
    <name type="scientific">Nocardia ignorata</name>
    <dbReference type="NCBI Taxonomy" id="145285"/>
    <lineage>
        <taxon>Bacteria</taxon>
        <taxon>Bacillati</taxon>
        <taxon>Actinomycetota</taxon>
        <taxon>Actinomycetes</taxon>
        <taxon>Mycobacteriales</taxon>
        <taxon>Nocardiaceae</taxon>
        <taxon>Nocardia</taxon>
    </lineage>
</organism>
<dbReference type="EMBL" id="SNXK01000003">
    <property type="protein sequence ID" value="TDP38615.1"/>
    <property type="molecule type" value="Genomic_DNA"/>
</dbReference>
<name>A0A4R6PKX8_NOCIG</name>
<gene>
    <name evidence="2" type="ORF">DFR75_103272</name>
</gene>
<reference evidence="2 3" key="1">
    <citation type="submission" date="2019-03" db="EMBL/GenBank/DDBJ databases">
        <title>Genomic Encyclopedia of Type Strains, Phase IV (KMG-IV): sequencing the most valuable type-strain genomes for metagenomic binning, comparative biology and taxonomic classification.</title>
        <authorList>
            <person name="Goeker M."/>
        </authorList>
    </citation>
    <scope>NUCLEOTIDE SEQUENCE [LARGE SCALE GENOMIC DNA]</scope>
    <source>
        <strain evidence="2 3">DSM 44496</strain>
    </source>
</reference>
<proteinExistence type="predicted"/>
<feature type="region of interest" description="Disordered" evidence="1">
    <location>
        <begin position="105"/>
        <end position="152"/>
    </location>
</feature>
<dbReference type="Proteomes" id="UP000295087">
    <property type="component" value="Unassembled WGS sequence"/>
</dbReference>